<evidence type="ECO:0000313" key="7">
    <source>
        <dbReference type="EMBL" id="MZQ87596.1"/>
    </source>
</evidence>
<dbReference type="GO" id="GO:0000287">
    <property type="term" value="F:magnesium ion binding"/>
    <property type="evidence" value="ECO:0007669"/>
    <property type="project" value="InterPro"/>
</dbReference>
<dbReference type="Pfam" id="PF00016">
    <property type="entry name" value="RuBisCO_large"/>
    <property type="match status" value="1"/>
</dbReference>
<accession>A0A6L8VD49</accession>
<dbReference type="SFLD" id="SFLDS00014">
    <property type="entry name" value="RuBisCO"/>
    <property type="match status" value="1"/>
</dbReference>
<dbReference type="GO" id="GO:0016984">
    <property type="term" value="F:ribulose-bisphosphate carboxylase activity"/>
    <property type="evidence" value="ECO:0007669"/>
    <property type="project" value="InterPro"/>
</dbReference>
<dbReference type="SUPFAM" id="SSF51649">
    <property type="entry name" value="RuBisCo, C-terminal domain"/>
    <property type="match status" value="1"/>
</dbReference>
<dbReference type="Pfam" id="PF02788">
    <property type="entry name" value="RuBisCO_large_N"/>
    <property type="match status" value="1"/>
</dbReference>
<keyword evidence="3" id="KW-0460">Magnesium</keyword>
<evidence type="ECO:0000256" key="4">
    <source>
        <dbReference type="RuleBase" id="RU003834"/>
    </source>
</evidence>
<name>A0A6L8VD49_9RHOB</name>
<dbReference type="AlphaFoldDB" id="A0A6L8VD49"/>
<dbReference type="InterPro" id="IPR000685">
    <property type="entry name" value="RuBisCO_lsu_C"/>
</dbReference>
<protein>
    <submittedName>
        <fullName evidence="7">Ribulose 1,5-bisphosphate carboxylase</fullName>
    </submittedName>
</protein>
<reference evidence="7 8" key="1">
    <citation type="submission" date="2020-01" db="EMBL/GenBank/DDBJ databases">
        <title>Frigidibacter albus SP32T (=CGMCC 1.13995T).</title>
        <authorList>
            <person name="Liao X."/>
        </authorList>
    </citation>
    <scope>NUCLEOTIDE SEQUENCE [LARGE SCALE GENOMIC DNA]</scope>
    <source>
        <strain evidence="7 8">SP32</strain>
    </source>
</reference>
<dbReference type="PROSITE" id="PS00157">
    <property type="entry name" value="RUBISCO_LARGE"/>
    <property type="match status" value="1"/>
</dbReference>
<keyword evidence="8" id="KW-1185">Reference proteome</keyword>
<evidence type="ECO:0000256" key="2">
    <source>
        <dbReference type="ARBA" id="ARBA00022723"/>
    </source>
</evidence>
<dbReference type="InterPro" id="IPR036422">
    <property type="entry name" value="RuBisCO_lsu_N_sf"/>
</dbReference>
<dbReference type="PANTHER" id="PTHR42704:SF17">
    <property type="entry name" value="RIBULOSE BISPHOSPHATE CARBOXYLASE LARGE CHAIN"/>
    <property type="match status" value="1"/>
</dbReference>
<dbReference type="SFLD" id="SFLDG00301">
    <property type="entry name" value="RuBisCO-like_proteins"/>
    <property type="match status" value="1"/>
</dbReference>
<dbReference type="RefSeq" id="WP_161342362.1">
    <property type="nucleotide sequence ID" value="NZ_BMGW01000001.1"/>
</dbReference>
<dbReference type="OrthoDB" id="9764279at2"/>
<gene>
    <name evidence="7" type="ORF">GS660_00630</name>
</gene>
<sequence length="418" mass="44500">MIRAAYLVETPCPIADVAAMMAGEQSAGTFMRVEGETDALRARFGATVVSTAEVGRSETPSLRSAWAERKGLTGPRGIYRVVIDYPEDNVGVNLPTLASVVAGNLYDLGEVTGLKLLDVSVTPEYRARYDLPAMGISGTRASAGVQGRPMFGTIIKPNIGLAPDQIADLVQRLCEAGTDFVKDDEIAGTHPHAPVQDRIRAVMDRVRRHRDRSGKLVMVAFNITDETDAMRRHADLLAAEEGTCAMVSLNWVGLSAVQTLRRHSGLAIHGHRNGFGGMGRHPLLGMGVRAYQVLYRLAGIDHMHVHGMGGKFSDLDEDVTEAALHCLQPMGEGDDRVMPIFSSGQWAGTLPHTLAQIGSDDLMFLSGGGIMAHPGGPAAGLVSLRQAHEAVVAGVSLADHARAHPELAQALATFGPKG</sequence>
<keyword evidence="2" id="KW-0479">Metal-binding</keyword>
<evidence type="ECO:0000256" key="3">
    <source>
        <dbReference type="ARBA" id="ARBA00022842"/>
    </source>
</evidence>
<evidence type="ECO:0000259" key="5">
    <source>
        <dbReference type="Pfam" id="PF00016"/>
    </source>
</evidence>
<feature type="domain" description="Ribulose bisphosphate carboxylase large subunit C-terminal" evidence="5">
    <location>
        <begin position="135"/>
        <end position="414"/>
    </location>
</feature>
<feature type="domain" description="Ribulose bisphosphate carboxylase large subunit ferrodoxin-like N-terminal" evidence="6">
    <location>
        <begin position="13"/>
        <end position="124"/>
    </location>
</feature>
<dbReference type="InterPro" id="IPR020878">
    <property type="entry name" value="RuBisCo_large_chain_AS"/>
</dbReference>
<dbReference type="Proteomes" id="UP000477083">
    <property type="component" value="Unassembled WGS sequence"/>
</dbReference>
<dbReference type="PANTHER" id="PTHR42704">
    <property type="entry name" value="RIBULOSE BISPHOSPHATE CARBOXYLASE"/>
    <property type="match status" value="1"/>
</dbReference>
<evidence type="ECO:0000259" key="6">
    <source>
        <dbReference type="Pfam" id="PF02788"/>
    </source>
</evidence>
<dbReference type="Gene3D" id="3.30.70.150">
    <property type="entry name" value="RuBisCO large subunit, N-terminal domain"/>
    <property type="match status" value="1"/>
</dbReference>
<dbReference type="EMBL" id="WWNR01000001">
    <property type="protein sequence ID" value="MZQ87596.1"/>
    <property type="molecule type" value="Genomic_DNA"/>
</dbReference>
<dbReference type="InterPro" id="IPR033966">
    <property type="entry name" value="RuBisCO"/>
</dbReference>
<organism evidence="7 8">
    <name type="scientific">Frigidibacter albus</name>
    <dbReference type="NCBI Taxonomy" id="1465486"/>
    <lineage>
        <taxon>Bacteria</taxon>
        <taxon>Pseudomonadati</taxon>
        <taxon>Pseudomonadota</taxon>
        <taxon>Alphaproteobacteria</taxon>
        <taxon>Rhodobacterales</taxon>
        <taxon>Paracoccaceae</taxon>
        <taxon>Frigidibacter</taxon>
    </lineage>
</organism>
<dbReference type="Gene3D" id="3.20.20.110">
    <property type="entry name" value="Ribulose bisphosphate carboxylase, large subunit, C-terminal domain"/>
    <property type="match status" value="1"/>
</dbReference>
<comment type="similarity">
    <text evidence="4">Belongs to the RuBisCO large chain family.</text>
</comment>
<dbReference type="InterPro" id="IPR017443">
    <property type="entry name" value="RuBisCO_lsu_fd_N"/>
</dbReference>
<comment type="caution">
    <text evidence="7">The sequence shown here is derived from an EMBL/GenBank/DDBJ whole genome shotgun (WGS) entry which is preliminary data.</text>
</comment>
<evidence type="ECO:0000313" key="8">
    <source>
        <dbReference type="Proteomes" id="UP000477083"/>
    </source>
</evidence>
<evidence type="ECO:0000256" key="1">
    <source>
        <dbReference type="ARBA" id="ARBA00001946"/>
    </source>
</evidence>
<dbReference type="GO" id="GO:0015977">
    <property type="term" value="P:carbon fixation"/>
    <property type="evidence" value="ECO:0007669"/>
    <property type="project" value="InterPro"/>
</dbReference>
<proteinExistence type="inferred from homology"/>
<dbReference type="SUPFAM" id="SSF54966">
    <property type="entry name" value="RuBisCO, large subunit, small (N-terminal) domain"/>
    <property type="match status" value="1"/>
</dbReference>
<dbReference type="InterPro" id="IPR036376">
    <property type="entry name" value="RuBisCO_lsu_C_sf"/>
</dbReference>
<comment type="cofactor">
    <cofactor evidence="1">
        <name>Mg(2+)</name>
        <dbReference type="ChEBI" id="CHEBI:18420"/>
    </cofactor>
</comment>